<dbReference type="InterPro" id="IPR050638">
    <property type="entry name" value="AA-Vitamin_Transporters"/>
</dbReference>
<feature type="domain" description="EamA" evidence="7">
    <location>
        <begin position="155"/>
        <end position="288"/>
    </location>
</feature>
<dbReference type="SUPFAM" id="SSF103481">
    <property type="entry name" value="Multidrug resistance efflux transporter EmrE"/>
    <property type="match status" value="2"/>
</dbReference>
<dbReference type="PANTHER" id="PTHR32322:SF18">
    <property type="entry name" value="S-ADENOSYLMETHIONINE_S-ADENOSYLHOMOCYSTEINE TRANSPORTER"/>
    <property type="match status" value="1"/>
</dbReference>
<dbReference type="PANTHER" id="PTHR32322">
    <property type="entry name" value="INNER MEMBRANE TRANSPORTER"/>
    <property type="match status" value="1"/>
</dbReference>
<keyword evidence="9" id="KW-1185">Reference proteome</keyword>
<sequence length="304" mass="33108">MPYSFPRERWLIPLGLFVLSVTWGYTWVVAKQALAYAPPFAFAAERCVGGALALFIAIKFIGRPLELVAPRQTLAIGLAQVTGFMLFQTWALVEGGPGKTAVLIFTMPIWTLLLAWPILGERIRGTQWLAAISTLAGLLLIIEPWNMHSSLFSKLLGLLAALCWAVGTILVKRLRSTQQVDLFSLTAWQMILGAVPLVLLALIIPEQATDWSLAYVGILAFMAIISTAMCWLLWITLLDRVPAWEASLSVLGTPVVAIVSSRLALGEDFRISEVAGILLIGGGLALLSLLGWAASKRNKTKQSL</sequence>
<dbReference type="OrthoDB" id="5430053at2"/>
<protein>
    <recommendedName>
        <fullName evidence="7">EamA domain-containing protein</fullName>
    </recommendedName>
</protein>
<feature type="transmembrane region" description="Helical" evidence="6">
    <location>
        <begin position="183"/>
        <end position="205"/>
    </location>
</feature>
<evidence type="ECO:0000259" key="7">
    <source>
        <dbReference type="Pfam" id="PF00892"/>
    </source>
</evidence>
<dbReference type="HOGENOM" id="CLU_033863_5_0_4"/>
<comment type="subcellular location">
    <subcellularLocation>
        <location evidence="1">Cell membrane</location>
        <topology evidence="1">Multi-pass membrane protein</topology>
    </subcellularLocation>
</comment>
<evidence type="ECO:0000256" key="3">
    <source>
        <dbReference type="ARBA" id="ARBA00022692"/>
    </source>
</evidence>
<dbReference type="Pfam" id="PF00892">
    <property type="entry name" value="EamA"/>
    <property type="match status" value="2"/>
</dbReference>
<organism evidence="8 9">
    <name type="scientific">Sideroxydans lithotrophicus (strain ES-1)</name>
    <dbReference type="NCBI Taxonomy" id="580332"/>
    <lineage>
        <taxon>Bacteria</taxon>
        <taxon>Pseudomonadati</taxon>
        <taxon>Pseudomonadota</taxon>
        <taxon>Betaproteobacteria</taxon>
        <taxon>Nitrosomonadales</taxon>
        <taxon>Gallionellaceae</taxon>
        <taxon>Sideroxydans</taxon>
    </lineage>
</organism>
<gene>
    <name evidence="8" type="ordered locus">Slit_0020</name>
</gene>
<feature type="transmembrane region" description="Helical" evidence="6">
    <location>
        <begin position="73"/>
        <end position="93"/>
    </location>
</feature>
<evidence type="ECO:0000313" key="8">
    <source>
        <dbReference type="EMBL" id="ADE10262.1"/>
    </source>
</evidence>
<dbReference type="GO" id="GO:0005886">
    <property type="term" value="C:plasma membrane"/>
    <property type="evidence" value="ECO:0007669"/>
    <property type="project" value="UniProtKB-SubCell"/>
</dbReference>
<feature type="transmembrane region" description="Helical" evidence="6">
    <location>
        <begin position="36"/>
        <end position="61"/>
    </location>
</feature>
<dbReference type="eggNOG" id="COG0697">
    <property type="taxonomic scope" value="Bacteria"/>
</dbReference>
<evidence type="ECO:0000256" key="2">
    <source>
        <dbReference type="ARBA" id="ARBA00022475"/>
    </source>
</evidence>
<dbReference type="KEGG" id="slt:Slit_0020"/>
<keyword evidence="5 6" id="KW-0472">Membrane</keyword>
<keyword evidence="2" id="KW-1003">Cell membrane</keyword>
<evidence type="ECO:0000256" key="5">
    <source>
        <dbReference type="ARBA" id="ARBA00023136"/>
    </source>
</evidence>
<name>D5CTF6_SIDLE</name>
<feature type="transmembrane region" description="Helical" evidence="6">
    <location>
        <begin position="12"/>
        <end position="30"/>
    </location>
</feature>
<dbReference type="Proteomes" id="UP000001625">
    <property type="component" value="Chromosome"/>
</dbReference>
<dbReference type="EMBL" id="CP001965">
    <property type="protein sequence ID" value="ADE10262.1"/>
    <property type="molecule type" value="Genomic_DNA"/>
</dbReference>
<dbReference type="InterPro" id="IPR037185">
    <property type="entry name" value="EmrE-like"/>
</dbReference>
<feature type="transmembrane region" description="Helical" evidence="6">
    <location>
        <begin position="99"/>
        <end position="116"/>
    </location>
</feature>
<dbReference type="InterPro" id="IPR000620">
    <property type="entry name" value="EamA_dom"/>
</dbReference>
<reference evidence="8 9" key="1">
    <citation type="submission" date="2010-03" db="EMBL/GenBank/DDBJ databases">
        <title>Complete sequence of Sideroxydans lithotrophicus ES-1.</title>
        <authorList>
            <consortium name="US DOE Joint Genome Institute"/>
            <person name="Lucas S."/>
            <person name="Copeland A."/>
            <person name="Lapidus A."/>
            <person name="Cheng J.-F."/>
            <person name="Bruce D."/>
            <person name="Goodwin L."/>
            <person name="Pitluck S."/>
            <person name="Munk A.C."/>
            <person name="Detter J.C."/>
            <person name="Han C."/>
            <person name="Tapia R."/>
            <person name="Larimer F."/>
            <person name="Land M."/>
            <person name="Hauser L."/>
            <person name="Kyrpides N."/>
            <person name="Ivanova N."/>
            <person name="Emerson D."/>
            <person name="Woyke T."/>
        </authorList>
    </citation>
    <scope>NUCLEOTIDE SEQUENCE [LARGE SCALE GENOMIC DNA]</scope>
    <source>
        <strain evidence="8 9">ES-1</strain>
    </source>
</reference>
<evidence type="ECO:0000256" key="1">
    <source>
        <dbReference type="ARBA" id="ARBA00004651"/>
    </source>
</evidence>
<evidence type="ECO:0000256" key="4">
    <source>
        <dbReference type="ARBA" id="ARBA00022989"/>
    </source>
</evidence>
<dbReference type="AlphaFoldDB" id="D5CTF6"/>
<accession>D5CTF6</accession>
<feature type="transmembrane region" description="Helical" evidence="6">
    <location>
        <begin position="211"/>
        <end position="234"/>
    </location>
</feature>
<keyword evidence="3 6" id="KW-0812">Transmembrane</keyword>
<evidence type="ECO:0000313" key="9">
    <source>
        <dbReference type="Proteomes" id="UP000001625"/>
    </source>
</evidence>
<feature type="transmembrane region" description="Helical" evidence="6">
    <location>
        <begin position="271"/>
        <end position="294"/>
    </location>
</feature>
<feature type="domain" description="EamA" evidence="7">
    <location>
        <begin position="14"/>
        <end position="142"/>
    </location>
</feature>
<proteinExistence type="predicted"/>
<evidence type="ECO:0000256" key="6">
    <source>
        <dbReference type="SAM" id="Phobius"/>
    </source>
</evidence>
<feature type="transmembrane region" description="Helical" evidence="6">
    <location>
        <begin position="151"/>
        <end position="171"/>
    </location>
</feature>
<keyword evidence="4 6" id="KW-1133">Transmembrane helix</keyword>
<feature type="transmembrane region" description="Helical" evidence="6">
    <location>
        <begin position="128"/>
        <end position="145"/>
    </location>
</feature>